<dbReference type="SUPFAM" id="SSF53271">
    <property type="entry name" value="PRTase-like"/>
    <property type="match status" value="1"/>
</dbReference>
<dbReference type="Pfam" id="PF18912">
    <property type="entry name" value="DZR_2"/>
    <property type="match status" value="1"/>
</dbReference>
<dbReference type="Gene3D" id="3.40.50.2020">
    <property type="match status" value="1"/>
</dbReference>
<dbReference type="PANTHER" id="PTHR47505:SF1">
    <property type="entry name" value="DNA UTILIZATION PROTEIN YHGH"/>
    <property type="match status" value="1"/>
</dbReference>
<dbReference type="CDD" id="cd06223">
    <property type="entry name" value="PRTases_typeI"/>
    <property type="match status" value="1"/>
</dbReference>
<dbReference type="Proteomes" id="UP000003175">
    <property type="component" value="Unassembled WGS sequence"/>
</dbReference>
<feature type="domain" description="Phosphoribosyltransferase" evidence="2">
    <location>
        <begin position="169"/>
        <end position="211"/>
    </location>
</feature>
<feature type="domain" description="Double zinc ribbon" evidence="3">
    <location>
        <begin position="5"/>
        <end position="35"/>
    </location>
</feature>
<dbReference type="GeneID" id="32475528"/>
<gene>
    <name evidence="4" type="ORF">HMPREF9432_00194</name>
</gene>
<protein>
    <recommendedName>
        <fullName evidence="6">Phosphoribosyltransferase domain-containing protein</fullName>
    </recommendedName>
</protein>
<evidence type="ECO:0000256" key="1">
    <source>
        <dbReference type="ARBA" id="ARBA00008007"/>
    </source>
</evidence>
<dbReference type="InterPro" id="IPR000836">
    <property type="entry name" value="PRTase_dom"/>
</dbReference>
<accession>A0ABN0DRT6</accession>
<name>A0ABN0DRT6_9FIRM</name>
<dbReference type="PANTHER" id="PTHR47505">
    <property type="entry name" value="DNA UTILIZATION PROTEIN YHGH"/>
    <property type="match status" value="1"/>
</dbReference>
<dbReference type="Pfam" id="PF00156">
    <property type="entry name" value="Pribosyltran"/>
    <property type="match status" value="1"/>
</dbReference>
<dbReference type="InterPro" id="IPR044005">
    <property type="entry name" value="DZR_2"/>
</dbReference>
<sequence>MFDALLNFLFPPRCPNCSSYVERRGGFCHACARRLIGVRVLARTPETARQLAGIWTLGHYREGVRDLLRALKYQQKKSALPHLHAMLAEGEEVLAQLPRPLTAVAVPLGRARQKVRGFNQTEEIFASWLRAHDIALLPLLVRTRETAPLYEHTRAERQRELRGAFAVTEAMDVSGQDILLLDDIMTTGATLTECARTLKRAGARNVYAVALTSEHL</sequence>
<organism evidence="4 5">
    <name type="scientific">Selenomonas noxia F0398</name>
    <dbReference type="NCBI Taxonomy" id="702437"/>
    <lineage>
        <taxon>Bacteria</taxon>
        <taxon>Bacillati</taxon>
        <taxon>Bacillota</taxon>
        <taxon>Negativicutes</taxon>
        <taxon>Selenomonadales</taxon>
        <taxon>Selenomonadaceae</taxon>
        <taxon>Selenomonas</taxon>
    </lineage>
</organism>
<dbReference type="InterPro" id="IPR051910">
    <property type="entry name" value="ComF/GntX_DNA_util-trans"/>
</dbReference>
<reference evidence="4 5" key="1">
    <citation type="submission" date="2011-08" db="EMBL/GenBank/DDBJ databases">
        <title>The Genome Sequence of Selenomonas noxia F0398.</title>
        <authorList>
            <consortium name="The Broad Institute Genome Sequencing Platform"/>
            <person name="Earl A."/>
            <person name="Ward D."/>
            <person name="Feldgarden M."/>
            <person name="Gevers D."/>
            <person name="Izard J."/>
            <person name="Ganesan A."/>
            <person name="Blanton J.M."/>
            <person name="Baranova O.V."/>
            <person name="Tanner A.C."/>
            <person name="Dewhirst F.E."/>
            <person name="Young S.K."/>
            <person name="Zeng Q."/>
            <person name="Gargeya S."/>
            <person name="Fitzgerald M."/>
            <person name="Haas B."/>
            <person name="Abouelleil A."/>
            <person name="Alvarado L."/>
            <person name="Arachchi H.M."/>
            <person name="Berlin A."/>
            <person name="Brown A."/>
            <person name="Chapman S.B."/>
            <person name="Chen Z."/>
            <person name="Dunbar C."/>
            <person name="Freedman E."/>
            <person name="Gearin G."/>
            <person name="Gellesch M."/>
            <person name="Goldberg J."/>
            <person name="Griggs A."/>
            <person name="Gujja S."/>
            <person name="Heiman D."/>
            <person name="Howarth C."/>
            <person name="Larson L."/>
            <person name="Lui A."/>
            <person name="MacDonald P.J.P."/>
            <person name="Montmayeur A."/>
            <person name="Murphy C."/>
            <person name="Neiman D."/>
            <person name="Pearson M."/>
            <person name="Priest M."/>
            <person name="Roberts A."/>
            <person name="Saif S."/>
            <person name="Shea T."/>
            <person name="Shenoy N."/>
            <person name="Sisk P."/>
            <person name="Stolte C."/>
            <person name="Sykes S."/>
            <person name="Wortman J."/>
            <person name="Nusbaum C."/>
            <person name="Birren B."/>
        </authorList>
    </citation>
    <scope>NUCLEOTIDE SEQUENCE [LARGE SCALE GENOMIC DNA]</scope>
    <source>
        <strain evidence="4 5">F0398</strain>
    </source>
</reference>
<evidence type="ECO:0000313" key="4">
    <source>
        <dbReference type="EMBL" id="EHG25693.1"/>
    </source>
</evidence>
<evidence type="ECO:0000259" key="2">
    <source>
        <dbReference type="Pfam" id="PF00156"/>
    </source>
</evidence>
<dbReference type="InterPro" id="IPR029057">
    <property type="entry name" value="PRTase-like"/>
</dbReference>
<keyword evidence="5" id="KW-1185">Reference proteome</keyword>
<evidence type="ECO:0008006" key="6">
    <source>
        <dbReference type="Google" id="ProtNLM"/>
    </source>
</evidence>
<dbReference type="EMBL" id="ADGH01000003">
    <property type="protein sequence ID" value="EHG25693.1"/>
    <property type="molecule type" value="Genomic_DNA"/>
</dbReference>
<comment type="similarity">
    <text evidence="1">Belongs to the ComF/GntX family.</text>
</comment>
<evidence type="ECO:0000259" key="3">
    <source>
        <dbReference type="Pfam" id="PF18912"/>
    </source>
</evidence>
<evidence type="ECO:0000313" key="5">
    <source>
        <dbReference type="Proteomes" id="UP000003175"/>
    </source>
</evidence>
<dbReference type="RefSeq" id="WP_006695768.1">
    <property type="nucleotide sequence ID" value="NZ_JH376857.1"/>
</dbReference>
<proteinExistence type="inferred from homology"/>
<comment type="caution">
    <text evidence="4">The sequence shown here is derived from an EMBL/GenBank/DDBJ whole genome shotgun (WGS) entry which is preliminary data.</text>
</comment>